<protein>
    <recommendedName>
        <fullName evidence="4">Lipoprotein</fullName>
    </recommendedName>
</protein>
<gene>
    <name evidence="2" type="ORF">ACFORJ_11010</name>
</gene>
<name>A0ABV7ZR89_9CORY</name>
<keyword evidence="3" id="KW-1185">Reference proteome</keyword>
<proteinExistence type="predicted"/>
<evidence type="ECO:0000313" key="2">
    <source>
        <dbReference type="EMBL" id="MFC3850690.1"/>
    </source>
</evidence>
<dbReference type="Proteomes" id="UP001595751">
    <property type="component" value="Unassembled WGS sequence"/>
</dbReference>
<sequence>MTEVDAGEFDLRPRSDIHAFDFRTGGNVVGLCLAEDGKVSCLGKPDASAPDATKSLPGRPNGIELTGGAVEFVNYDFTGGIPPEKELVAGQKVSFGSVTCGMVDDSTLKCRDEGAWFSVTGADRSIETGDAGKTGGLEKKPAASTAEKAADGRAKEVRPDQYKYGDGGYAFLLEDGKTACVIAPESSPLSGVGCYVELSSPPRDPQNHVPVSLFEMTLAGDAGLTTDLHPIDRRGMKTLKFGRRINAHGFSRTALGGADFACEAGGTKVVFKDGKTPNSPVVPGGAGSVGEASSASTGALESKVKGPGGM</sequence>
<evidence type="ECO:0000313" key="3">
    <source>
        <dbReference type="Proteomes" id="UP001595751"/>
    </source>
</evidence>
<dbReference type="EMBL" id="JBHRZN010000004">
    <property type="protein sequence ID" value="MFC3850690.1"/>
    <property type="molecule type" value="Genomic_DNA"/>
</dbReference>
<dbReference type="RefSeq" id="WP_290292885.1">
    <property type="nucleotide sequence ID" value="NZ_CP047211.1"/>
</dbReference>
<feature type="region of interest" description="Disordered" evidence="1">
    <location>
        <begin position="127"/>
        <end position="156"/>
    </location>
</feature>
<reference evidence="3" key="1">
    <citation type="journal article" date="2019" name="Int. J. Syst. Evol. Microbiol.">
        <title>The Global Catalogue of Microorganisms (GCM) 10K type strain sequencing project: providing services to taxonomists for standard genome sequencing and annotation.</title>
        <authorList>
            <consortium name="The Broad Institute Genomics Platform"/>
            <consortium name="The Broad Institute Genome Sequencing Center for Infectious Disease"/>
            <person name="Wu L."/>
            <person name="Ma J."/>
        </authorList>
    </citation>
    <scope>NUCLEOTIDE SEQUENCE [LARGE SCALE GENOMIC DNA]</scope>
    <source>
        <strain evidence="3">CCUG 53252</strain>
    </source>
</reference>
<evidence type="ECO:0008006" key="4">
    <source>
        <dbReference type="Google" id="ProtNLM"/>
    </source>
</evidence>
<accession>A0ABV7ZR89</accession>
<feature type="compositionally biased region" description="Low complexity" evidence="1">
    <location>
        <begin position="277"/>
        <end position="299"/>
    </location>
</feature>
<feature type="region of interest" description="Disordered" evidence="1">
    <location>
        <begin position="276"/>
        <end position="310"/>
    </location>
</feature>
<organism evidence="2 3">
    <name type="scientific">Corynebacterium hansenii</name>
    <dbReference type="NCBI Taxonomy" id="394964"/>
    <lineage>
        <taxon>Bacteria</taxon>
        <taxon>Bacillati</taxon>
        <taxon>Actinomycetota</taxon>
        <taxon>Actinomycetes</taxon>
        <taxon>Mycobacteriales</taxon>
        <taxon>Corynebacteriaceae</taxon>
        <taxon>Corynebacterium</taxon>
    </lineage>
</organism>
<evidence type="ECO:0000256" key="1">
    <source>
        <dbReference type="SAM" id="MobiDB-lite"/>
    </source>
</evidence>
<comment type="caution">
    <text evidence="2">The sequence shown here is derived from an EMBL/GenBank/DDBJ whole genome shotgun (WGS) entry which is preliminary data.</text>
</comment>